<gene>
    <name evidence="4" type="ORF">FF125_07005</name>
</gene>
<dbReference type="InterPro" id="IPR002509">
    <property type="entry name" value="NODB_dom"/>
</dbReference>
<dbReference type="GO" id="GO:0005975">
    <property type="term" value="P:carbohydrate metabolic process"/>
    <property type="evidence" value="ECO:0007669"/>
    <property type="project" value="InterPro"/>
</dbReference>
<dbReference type="EMBL" id="CP040749">
    <property type="protein sequence ID" value="QCX38190.1"/>
    <property type="molecule type" value="Genomic_DNA"/>
</dbReference>
<sequence length="241" mass="27969">MNRLILCFLIFTINLSLYAQNIVDKEGAVVRSDTLQKKIYLCFTGHEYVDGFEHVLSVLNKQKIKGSFFLTGDFVRSNEDLVRDITKQGHFVGAHSDKHLLYCDWTKRDSLLYSETQIKEDILQNLRALKKLDIHPKHFMPPYEWHNKKVVKIASQLNQITVNYSSGTRSNADYTTPDMANYISSDDILESIYSYESFKNMNGFHLLIHPGTSPKRKDKLYLNLDGLITKLKKKGYQFSKF</sequence>
<keyword evidence="1" id="KW-0479">Metal-binding</keyword>
<dbReference type="SUPFAM" id="SSF88713">
    <property type="entry name" value="Glycoside hydrolase/deacetylase"/>
    <property type="match status" value="1"/>
</dbReference>
<organism evidence="4 5">
    <name type="scientific">Aureibaculum algae</name>
    <dbReference type="NCBI Taxonomy" id="2584122"/>
    <lineage>
        <taxon>Bacteria</taxon>
        <taxon>Pseudomonadati</taxon>
        <taxon>Bacteroidota</taxon>
        <taxon>Flavobacteriia</taxon>
        <taxon>Flavobacteriales</taxon>
        <taxon>Flavobacteriaceae</taxon>
        <taxon>Aureibaculum</taxon>
    </lineage>
</organism>
<dbReference type="AlphaFoldDB" id="A0A5B7TPN0"/>
<dbReference type="Proteomes" id="UP000306229">
    <property type="component" value="Chromosome"/>
</dbReference>
<dbReference type="PANTHER" id="PTHR10587:SF133">
    <property type="entry name" value="CHITIN DEACETYLASE 1-RELATED"/>
    <property type="match status" value="1"/>
</dbReference>
<evidence type="ECO:0000313" key="4">
    <source>
        <dbReference type="EMBL" id="QCX38190.1"/>
    </source>
</evidence>
<dbReference type="Gene3D" id="3.20.20.370">
    <property type="entry name" value="Glycoside hydrolase/deacetylase"/>
    <property type="match status" value="1"/>
</dbReference>
<evidence type="ECO:0000256" key="1">
    <source>
        <dbReference type="ARBA" id="ARBA00022723"/>
    </source>
</evidence>
<evidence type="ECO:0000313" key="5">
    <source>
        <dbReference type="Proteomes" id="UP000306229"/>
    </source>
</evidence>
<reference evidence="4 5" key="1">
    <citation type="submission" date="2019-05" db="EMBL/GenBank/DDBJ databases">
        <title>Algicella ahnfeltiae gen. nov., sp. nov., a novel marine bacterium of the family Flavobacteriaceae isolated from a red alga.</title>
        <authorList>
            <person name="Nedashkovskaya O.I."/>
            <person name="Kukhlevskiy A.D."/>
            <person name="Kim S.-G."/>
            <person name="Zhukova N.V."/>
            <person name="Mikhailov V.V."/>
        </authorList>
    </citation>
    <scope>NUCLEOTIDE SEQUENCE [LARGE SCALE GENOMIC DNA]</scope>
    <source>
        <strain evidence="4 5">10Alg115</strain>
    </source>
</reference>
<dbReference type="CDD" id="cd10917">
    <property type="entry name" value="CE4_NodB_like_6s_7s"/>
    <property type="match status" value="1"/>
</dbReference>
<dbReference type="OrthoDB" id="837450at2"/>
<feature type="domain" description="NodB homology" evidence="3">
    <location>
        <begin position="37"/>
        <end position="239"/>
    </location>
</feature>
<evidence type="ECO:0000256" key="2">
    <source>
        <dbReference type="ARBA" id="ARBA00022801"/>
    </source>
</evidence>
<dbReference type="GO" id="GO:0046872">
    <property type="term" value="F:metal ion binding"/>
    <property type="evidence" value="ECO:0007669"/>
    <property type="project" value="UniProtKB-KW"/>
</dbReference>
<dbReference type="KEGG" id="fbe:FF125_07005"/>
<evidence type="ECO:0000259" key="3">
    <source>
        <dbReference type="PROSITE" id="PS51677"/>
    </source>
</evidence>
<dbReference type="GO" id="GO:0016020">
    <property type="term" value="C:membrane"/>
    <property type="evidence" value="ECO:0007669"/>
    <property type="project" value="TreeGrafter"/>
</dbReference>
<keyword evidence="2" id="KW-0378">Hydrolase</keyword>
<dbReference type="InterPro" id="IPR011330">
    <property type="entry name" value="Glyco_hydro/deAcase_b/a-brl"/>
</dbReference>
<dbReference type="InterPro" id="IPR050248">
    <property type="entry name" value="Polysacc_deacetylase_ArnD"/>
</dbReference>
<protein>
    <submittedName>
        <fullName evidence="4">Polysaccharide deacetylase family protein</fullName>
    </submittedName>
</protein>
<dbReference type="GO" id="GO:0016810">
    <property type="term" value="F:hydrolase activity, acting on carbon-nitrogen (but not peptide) bonds"/>
    <property type="evidence" value="ECO:0007669"/>
    <property type="project" value="InterPro"/>
</dbReference>
<name>A0A5B7TPN0_9FLAO</name>
<keyword evidence="5" id="KW-1185">Reference proteome</keyword>
<dbReference type="PANTHER" id="PTHR10587">
    <property type="entry name" value="GLYCOSYL TRANSFERASE-RELATED"/>
    <property type="match status" value="1"/>
</dbReference>
<proteinExistence type="predicted"/>
<dbReference type="Pfam" id="PF01522">
    <property type="entry name" value="Polysacc_deac_1"/>
    <property type="match status" value="1"/>
</dbReference>
<dbReference type="PROSITE" id="PS51677">
    <property type="entry name" value="NODB"/>
    <property type="match status" value="1"/>
</dbReference>
<dbReference type="RefSeq" id="WP_138949091.1">
    <property type="nucleotide sequence ID" value="NZ_CP040749.1"/>
</dbReference>
<accession>A0A5B7TPN0</accession>